<feature type="binding site" evidence="9">
    <location>
        <position position="525"/>
    </location>
    <ligand>
        <name>Zn(2+)</name>
        <dbReference type="ChEBI" id="CHEBI:29105"/>
        <label>1</label>
    </ligand>
</feature>
<feature type="site" description="Histone H3K4me3 binding" evidence="8">
    <location>
        <position position="511"/>
    </location>
</feature>
<dbReference type="OrthoDB" id="2505961at2759"/>
<feature type="compositionally biased region" description="Polar residues" evidence="12">
    <location>
        <begin position="261"/>
        <end position="275"/>
    </location>
</feature>
<feature type="binding site" evidence="9">
    <location>
        <position position="500"/>
    </location>
    <ligand>
        <name>Zn(2+)</name>
        <dbReference type="ChEBI" id="CHEBI:29105"/>
        <label>1</label>
    </ligand>
</feature>
<evidence type="ECO:0000256" key="11">
    <source>
        <dbReference type="RuleBase" id="RU361213"/>
    </source>
</evidence>
<organism evidence="14 15">
    <name type="scientific">Cronartium quercuum f. sp. fusiforme G11</name>
    <dbReference type="NCBI Taxonomy" id="708437"/>
    <lineage>
        <taxon>Eukaryota</taxon>
        <taxon>Fungi</taxon>
        <taxon>Dikarya</taxon>
        <taxon>Basidiomycota</taxon>
        <taxon>Pucciniomycotina</taxon>
        <taxon>Pucciniomycetes</taxon>
        <taxon>Pucciniales</taxon>
        <taxon>Coleosporiaceae</taxon>
        <taxon>Cronartium</taxon>
    </lineage>
</organism>
<keyword evidence="6 11" id="KW-0156">Chromatin regulator</keyword>
<gene>
    <name evidence="14" type="ORF">CROQUDRAFT_661669</name>
</gene>
<keyword evidence="3 9" id="KW-0479">Metal-binding</keyword>
<evidence type="ECO:0000259" key="13">
    <source>
        <dbReference type="PROSITE" id="PS50016"/>
    </source>
</evidence>
<dbReference type="SUPFAM" id="SSF57903">
    <property type="entry name" value="FYVE/PHD zinc finger"/>
    <property type="match status" value="1"/>
</dbReference>
<dbReference type="PROSITE" id="PS01359">
    <property type="entry name" value="ZF_PHD_1"/>
    <property type="match status" value="1"/>
</dbReference>
<reference evidence="14" key="1">
    <citation type="submission" date="2013-11" db="EMBL/GenBank/DDBJ databases">
        <title>Genome sequence of the fusiform rust pathogen reveals effectors for host alternation and coevolution with pine.</title>
        <authorList>
            <consortium name="DOE Joint Genome Institute"/>
            <person name="Smith K."/>
            <person name="Pendleton A."/>
            <person name="Kubisiak T."/>
            <person name="Anderson C."/>
            <person name="Salamov A."/>
            <person name="Aerts A."/>
            <person name="Riley R."/>
            <person name="Clum A."/>
            <person name="Lindquist E."/>
            <person name="Ence D."/>
            <person name="Campbell M."/>
            <person name="Kronenberg Z."/>
            <person name="Feau N."/>
            <person name="Dhillon B."/>
            <person name="Hamelin R."/>
            <person name="Burleigh J."/>
            <person name="Smith J."/>
            <person name="Yandell M."/>
            <person name="Nelson C."/>
            <person name="Grigoriev I."/>
            <person name="Davis J."/>
        </authorList>
    </citation>
    <scope>NUCLEOTIDE SEQUENCE</scope>
    <source>
        <strain evidence="14">G11</strain>
    </source>
</reference>
<evidence type="ECO:0000256" key="9">
    <source>
        <dbReference type="PIRSR" id="PIRSR628651-51"/>
    </source>
</evidence>
<dbReference type="InterPro" id="IPR011011">
    <property type="entry name" value="Znf_FYVE_PHD"/>
</dbReference>
<comment type="caution">
    <text evidence="14">The sequence shown here is derived from an EMBL/GenBank/DDBJ whole genome shotgun (WGS) entry which is preliminary data.</text>
</comment>
<dbReference type="InterPro" id="IPR024610">
    <property type="entry name" value="ING_N_histone-binding"/>
</dbReference>
<dbReference type="EMBL" id="MU167328">
    <property type="protein sequence ID" value="KAG0143099.1"/>
    <property type="molecule type" value="Genomic_DNA"/>
</dbReference>
<dbReference type="Proteomes" id="UP000886653">
    <property type="component" value="Unassembled WGS sequence"/>
</dbReference>
<evidence type="ECO:0000256" key="12">
    <source>
        <dbReference type="SAM" id="MobiDB-lite"/>
    </source>
</evidence>
<dbReference type="GO" id="GO:0005634">
    <property type="term" value="C:nucleus"/>
    <property type="evidence" value="ECO:0007669"/>
    <property type="project" value="UniProtKB-SubCell"/>
</dbReference>
<evidence type="ECO:0000256" key="8">
    <source>
        <dbReference type="PIRSR" id="PIRSR628651-50"/>
    </source>
</evidence>
<accession>A0A9P6NBI8</accession>
<evidence type="ECO:0000256" key="4">
    <source>
        <dbReference type="ARBA" id="ARBA00022771"/>
    </source>
</evidence>
<feature type="domain" description="PHD-type" evidence="13">
    <location>
        <begin position="497"/>
        <end position="547"/>
    </location>
</feature>
<dbReference type="Gene3D" id="3.30.40.10">
    <property type="entry name" value="Zinc/RING finger domain, C3HC4 (zinc finger)"/>
    <property type="match status" value="1"/>
</dbReference>
<protein>
    <recommendedName>
        <fullName evidence="11">Chromatin modification-related protein</fullName>
    </recommendedName>
</protein>
<dbReference type="GO" id="GO:0000785">
    <property type="term" value="C:chromatin"/>
    <property type="evidence" value="ECO:0007669"/>
    <property type="project" value="UniProtKB-ARBA"/>
</dbReference>
<feature type="region of interest" description="Disordered" evidence="12">
    <location>
        <begin position="237"/>
        <end position="291"/>
    </location>
</feature>
<name>A0A9P6NBI8_9BASI</name>
<feature type="region of interest" description="Disordered" evidence="12">
    <location>
        <begin position="1"/>
        <end position="53"/>
    </location>
</feature>
<dbReference type="GO" id="GO:0006355">
    <property type="term" value="P:regulation of DNA-templated transcription"/>
    <property type="evidence" value="ECO:0007669"/>
    <property type="project" value="TreeGrafter"/>
</dbReference>
<feature type="compositionally biased region" description="Low complexity" evidence="12">
    <location>
        <begin position="407"/>
        <end position="426"/>
    </location>
</feature>
<feature type="site" description="Histone H3K4me3 binding" evidence="8">
    <location>
        <position position="515"/>
    </location>
</feature>
<sequence length="603" mass="65453">MAPKPTRNQLNNLPTVPPPKKPQPETQSSPPFASGSGFPISRPDRASMATRQATEQYAQAVHLVEGFADTLDAIPPSLTRSLSDLKELDAVLNTPLRQVHTLLDRLLGSILQPDSMRPEQRLTLLRSIVGEIEKYKLGGEDKIRVANGTCESLSHHISQLDTTMALMISSLPQSLEGRIPDPTFPTGYPKLTGSLRSKPSGGVWCDTAAPPNPGKLQPYISPPIPNMLLHEFVSFDDPPGANDHEPTFDPHPISHKRPKLLQTSSTSHLAQNHPSGSAFHPSPKRGTTESGSILDQHMSMMTQQQTQKRRIAREDSEQKLLLGARNQKSNLSNVVTNLGITATDSQASQPMIPNTSMSITKTKRARTTTAPDDPAGAPGSPITNTVQLPVKKRVRKTTASERPTAKTTDSQPPTLPSTPTLPQYPTLGHPNGKRGPNGASPLPTGESPTTTSVPKRAYTKRAGIPPRKRPKAPPLDTQASQAAVEAEDETRSQDSSKIYCICDGKVIAERMVACDNAECPIEWFHYQCAGLTEDPTGSWFCAECKSKGYGSPSKLDTNPEREPAQVQLERVASNHESEGTANSHTEQLQALNHPVWEGQVAFE</sequence>
<evidence type="ECO:0000256" key="7">
    <source>
        <dbReference type="ARBA" id="ARBA00023242"/>
    </source>
</evidence>
<feature type="compositionally biased region" description="Polar residues" evidence="12">
    <location>
        <begin position="579"/>
        <end position="590"/>
    </location>
</feature>
<dbReference type="InterPro" id="IPR028651">
    <property type="entry name" value="ING_fam"/>
</dbReference>
<feature type="binding site" evidence="9">
    <location>
        <position position="541"/>
    </location>
    <ligand>
        <name>Zn(2+)</name>
        <dbReference type="ChEBI" id="CHEBI:29105"/>
        <label>2</label>
    </ligand>
</feature>
<comment type="domain">
    <text evidence="11">The PHD-type zinc finger mediates the binding to H3K4me3.</text>
</comment>
<dbReference type="GO" id="GO:0008270">
    <property type="term" value="F:zinc ion binding"/>
    <property type="evidence" value="ECO:0007669"/>
    <property type="project" value="UniProtKB-KW"/>
</dbReference>
<dbReference type="PANTHER" id="PTHR10333:SF42">
    <property type="entry name" value="INHIBITOR OF GROWTH PROTEIN 5"/>
    <property type="match status" value="1"/>
</dbReference>
<feature type="binding site" evidence="9">
    <location>
        <position position="528"/>
    </location>
    <ligand>
        <name>Zn(2+)</name>
        <dbReference type="ChEBI" id="CHEBI:29105"/>
        <label>1</label>
    </ligand>
</feature>
<feature type="compositionally biased region" description="Low complexity" evidence="12">
    <location>
        <begin position="24"/>
        <end position="41"/>
    </location>
</feature>
<dbReference type="CDD" id="cd16859">
    <property type="entry name" value="ING_ING4_5"/>
    <property type="match status" value="1"/>
</dbReference>
<evidence type="ECO:0000313" key="15">
    <source>
        <dbReference type="Proteomes" id="UP000886653"/>
    </source>
</evidence>
<dbReference type="Pfam" id="PF12998">
    <property type="entry name" value="ING"/>
    <property type="match status" value="1"/>
</dbReference>
<feature type="site" description="Histone H3K4me3 binding" evidence="8">
    <location>
        <position position="499"/>
    </location>
</feature>
<dbReference type="CDD" id="cd15505">
    <property type="entry name" value="PHD_ING"/>
    <property type="match status" value="1"/>
</dbReference>
<evidence type="ECO:0000256" key="2">
    <source>
        <dbReference type="ARBA" id="ARBA00010210"/>
    </source>
</evidence>
<keyword evidence="5 9" id="KW-0862">Zinc</keyword>
<evidence type="ECO:0000256" key="1">
    <source>
        <dbReference type="ARBA" id="ARBA00004123"/>
    </source>
</evidence>
<keyword evidence="4 10" id="KW-0863">Zinc-finger</keyword>
<feature type="compositionally biased region" description="Polar residues" evidence="12">
    <location>
        <begin position="346"/>
        <end position="359"/>
    </location>
</feature>
<evidence type="ECO:0000256" key="5">
    <source>
        <dbReference type="ARBA" id="ARBA00022833"/>
    </source>
</evidence>
<comment type="function">
    <text evidence="11">Component of an histone acetyltransferase complex.</text>
</comment>
<dbReference type="Gene3D" id="6.10.140.1740">
    <property type="match status" value="1"/>
</dbReference>
<feature type="binding site" evidence="9">
    <location>
        <position position="519"/>
    </location>
    <ligand>
        <name>Zn(2+)</name>
        <dbReference type="ChEBI" id="CHEBI:29105"/>
        <label>2</label>
    </ligand>
</feature>
<evidence type="ECO:0000256" key="3">
    <source>
        <dbReference type="ARBA" id="ARBA00022723"/>
    </source>
</evidence>
<feature type="site" description="Histone H3K4me3 binding" evidence="8">
    <location>
        <position position="523"/>
    </location>
</feature>
<dbReference type="PANTHER" id="PTHR10333">
    <property type="entry name" value="INHIBITOR OF GROWTH PROTEIN"/>
    <property type="match status" value="1"/>
</dbReference>
<keyword evidence="7 11" id="KW-0539">Nucleus</keyword>
<feature type="region of interest" description="Disordered" evidence="12">
    <location>
        <begin position="570"/>
        <end position="590"/>
    </location>
</feature>
<keyword evidence="15" id="KW-1185">Reference proteome</keyword>
<feature type="region of interest" description="Disordered" evidence="12">
    <location>
        <begin position="346"/>
        <end position="490"/>
    </location>
</feature>
<proteinExistence type="inferred from homology"/>
<dbReference type="InterPro" id="IPR019786">
    <property type="entry name" value="Zinc_finger_PHD-type_CS"/>
</dbReference>
<feature type="binding site" evidence="9">
    <location>
        <position position="544"/>
    </location>
    <ligand>
        <name>Zn(2+)</name>
        <dbReference type="ChEBI" id="CHEBI:29105"/>
        <label>2</label>
    </ligand>
</feature>
<dbReference type="InterPro" id="IPR001965">
    <property type="entry name" value="Znf_PHD"/>
</dbReference>
<evidence type="ECO:0000256" key="6">
    <source>
        <dbReference type="ARBA" id="ARBA00022853"/>
    </source>
</evidence>
<evidence type="ECO:0000256" key="10">
    <source>
        <dbReference type="PROSITE-ProRule" id="PRU00146"/>
    </source>
</evidence>
<feature type="compositionally biased region" description="Polar residues" evidence="12">
    <location>
        <begin position="1"/>
        <end position="13"/>
    </location>
</feature>
<feature type="binding site" evidence="9">
    <location>
        <position position="514"/>
    </location>
    <ligand>
        <name>Zn(2+)</name>
        <dbReference type="ChEBI" id="CHEBI:29105"/>
        <label>2</label>
    </ligand>
</feature>
<dbReference type="PROSITE" id="PS50016">
    <property type="entry name" value="ZF_PHD_2"/>
    <property type="match status" value="1"/>
</dbReference>
<evidence type="ECO:0000313" key="14">
    <source>
        <dbReference type="EMBL" id="KAG0143099.1"/>
    </source>
</evidence>
<feature type="compositionally biased region" description="Low complexity" evidence="12">
    <location>
        <begin position="367"/>
        <end position="379"/>
    </location>
</feature>
<dbReference type="SMART" id="SM01408">
    <property type="entry name" value="ING"/>
    <property type="match status" value="1"/>
</dbReference>
<comment type="similarity">
    <text evidence="2 11">Belongs to the ING family.</text>
</comment>
<comment type="subcellular location">
    <subcellularLocation>
        <location evidence="1 11">Nucleus</location>
    </subcellularLocation>
</comment>
<dbReference type="InterPro" id="IPR019787">
    <property type="entry name" value="Znf_PHD-finger"/>
</dbReference>
<comment type="subunit">
    <text evidence="11">Component of an histone acetyltransferase complex. Interacts with H3K4me3 and to a lesser extent with H3K4me2.</text>
</comment>
<dbReference type="AlphaFoldDB" id="A0A9P6NBI8"/>
<dbReference type="GO" id="GO:0006325">
    <property type="term" value="P:chromatin organization"/>
    <property type="evidence" value="ECO:0007669"/>
    <property type="project" value="UniProtKB-KW"/>
</dbReference>
<dbReference type="InterPro" id="IPR013083">
    <property type="entry name" value="Znf_RING/FYVE/PHD"/>
</dbReference>
<dbReference type="SMART" id="SM00249">
    <property type="entry name" value="PHD"/>
    <property type="match status" value="1"/>
</dbReference>
<feature type="binding site" evidence="9">
    <location>
        <position position="502"/>
    </location>
    <ligand>
        <name>Zn(2+)</name>
        <dbReference type="ChEBI" id="CHEBI:29105"/>
        <label>1</label>
    </ligand>
</feature>